<feature type="compositionally biased region" description="Basic and acidic residues" evidence="1">
    <location>
        <begin position="1"/>
        <end position="14"/>
    </location>
</feature>
<dbReference type="AlphaFoldDB" id="A0A8S1DWW9"/>
<gene>
    <name evidence="2" type="ORF">CLODIP_2_CD09166</name>
</gene>
<evidence type="ECO:0000313" key="2">
    <source>
        <dbReference type="EMBL" id="CAB3385601.1"/>
    </source>
</evidence>
<dbReference type="Proteomes" id="UP000494165">
    <property type="component" value="Unassembled WGS sequence"/>
</dbReference>
<organism evidence="2 3">
    <name type="scientific">Cloeon dipterum</name>
    <dbReference type="NCBI Taxonomy" id="197152"/>
    <lineage>
        <taxon>Eukaryota</taxon>
        <taxon>Metazoa</taxon>
        <taxon>Ecdysozoa</taxon>
        <taxon>Arthropoda</taxon>
        <taxon>Hexapoda</taxon>
        <taxon>Insecta</taxon>
        <taxon>Pterygota</taxon>
        <taxon>Palaeoptera</taxon>
        <taxon>Ephemeroptera</taxon>
        <taxon>Pisciforma</taxon>
        <taxon>Baetidae</taxon>
        <taxon>Cloeon</taxon>
    </lineage>
</organism>
<evidence type="ECO:0000256" key="1">
    <source>
        <dbReference type="SAM" id="MobiDB-lite"/>
    </source>
</evidence>
<evidence type="ECO:0000313" key="3">
    <source>
        <dbReference type="Proteomes" id="UP000494165"/>
    </source>
</evidence>
<feature type="compositionally biased region" description="Acidic residues" evidence="1">
    <location>
        <begin position="18"/>
        <end position="27"/>
    </location>
</feature>
<protein>
    <submittedName>
        <fullName evidence="2">Uncharacterized protein</fullName>
    </submittedName>
</protein>
<reference evidence="2 3" key="1">
    <citation type="submission" date="2020-04" db="EMBL/GenBank/DDBJ databases">
        <authorList>
            <person name="Alioto T."/>
            <person name="Alioto T."/>
            <person name="Gomez Garrido J."/>
        </authorList>
    </citation>
    <scope>NUCLEOTIDE SEQUENCE [LARGE SCALE GENOMIC DNA]</scope>
</reference>
<feature type="region of interest" description="Disordered" evidence="1">
    <location>
        <begin position="1"/>
        <end position="39"/>
    </location>
</feature>
<dbReference type="EMBL" id="CADEPI010000423">
    <property type="protein sequence ID" value="CAB3385601.1"/>
    <property type="molecule type" value="Genomic_DNA"/>
</dbReference>
<proteinExistence type="predicted"/>
<accession>A0A8S1DWW9</accession>
<keyword evidence="3" id="KW-1185">Reference proteome</keyword>
<sequence length="101" mass="11403">MEKKQSLDDGREPGQQDESPEEEDPQEEQPLASTRGNCKAGGVHRLSICASPQNPLQRSQRNISEQRWLRPSEIYARMQENHVATRARAAYAISLREISSA</sequence>
<name>A0A8S1DWW9_9INSE</name>
<comment type="caution">
    <text evidence="2">The sequence shown here is derived from an EMBL/GenBank/DDBJ whole genome shotgun (WGS) entry which is preliminary data.</text>
</comment>